<evidence type="ECO:0000256" key="3">
    <source>
        <dbReference type="ARBA" id="ARBA00022670"/>
    </source>
</evidence>
<comment type="similarity">
    <text evidence="1">Belongs to the peptidase S66 family.</text>
</comment>
<dbReference type="GO" id="GO:0008236">
    <property type="term" value="F:serine-type peptidase activity"/>
    <property type="evidence" value="ECO:0007669"/>
    <property type="project" value="UniProtKB-KW"/>
</dbReference>
<evidence type="ECO:0000313" key="9">
    <source>
        <dbReference type="EMBL" id="MBH0229235.1"/>
    </source>
</evidence>
<feature type="active site" description="Charge relay system" evidence="6">
    <location>
        <position position="273"/>
    </location>
</feature>
<gene>
    <name evidence="9" type="ORF">H0267_03320</name>
</gene>
<evidence type="ECO:0000256" key="6">
    <source>
        <dbReference type="PIRSR" id="PIRSR028757-1"/>
    </source>
</evidence>
<evidence type="ECO:0000259" key="7">
    <source>
        <dbReference type="Pfam" id="PF02016"/>
    </source>
</evidence>
<evidence type="ECO:0000256" key="5">
    <source>
        <dbReference type="ARBA" id="ARBA00022825"/>
    </source>
</evidence>
<dbReference type="SUPFAM" id="SSF141986">
    <property type="entry name" value="LD-carboxypeptidase A C-terminal domain-like"/>
    <property type="match status" value="1"/>
</dbReference>
<dbReference type="InterPro" id="IPR040921">
    <property type="entry name" value="Peptidase_S66C"/>
</dbReference>
<dbReference type="Pfam" id="PF02016">
    <property type="entry name" value="Peptidase_S66"/>
    <property type="match status" value="1"/>
</dbReference>
<evidence type="ECO:0000313" key="10">
    <source>
        <dbReference type="Proteomes" id="UP000614490"/>
    </source>
</evidence>
<dbReference type="GO" id="GO:0006508">
    <property type="term" value="P:proteolysis"/>
    <property type="evidence" value="ECO:0007669"/>
    <property type="project" value="UniProtKB-KW"/>
</dbReference>
<organism evidence="9 10">
    <name type="scientific">Halobacillus yeomjeoni</name>
    <dbReference type="NCBI Taxonomy" id="311194"/>
    <lineage>
        <taxon>Bacteria</taxon>
        <taxon>Bacillati</taxon>
        <taxon>Bacillota</taxon>
        <taxon>Bacilli</taxon>
        <taxon>Bacillales</taxon>
        <taxon>Bacillaceae</taxon>
        <taxon>Halobacillus</taxon>
    </lineage>
</organism>
<dbReference type="Proteomes" id="UP000614490">
    <property type="component" value="Unassembled WGS sequence"/>
</dbReference>
<name>A0A931HT33_9BACI</name>
<dbReference type="Gene3D" id="3.40.50.10740">
    <property type="entry name" value="Class I glutamine amidotransferase-like"/>
    <property type="match status" value="1"/>
</dbReference>
<keyword evidence="3" id="KW-0645">Protease</keyword>
<feature type="domain" description="LD-carboxypeptidase N-terminal" evidence="7">
    <location>
        <begin position="13"/>
        <end position="129"/>
    </location>
</feature>
<dbReference type="InterPro" id="IPR029062">
    <property type="entry name" value="Class_I_gatase-like"/>
</dbReference>
<comment type="caution">
    <text evidence="9">The sequence shown here is derived from an EMBL/GenBank/DDBJ whole genome shotgun (WGS) entry which is preliminary data.</text>
</comment>
<evidence type="ECO:0000256" key="2">
    <source>
        <dbReference type="ARBA" id="ARBA00022645"/>
    </source>
</evidence>
<accession>A0A931HT33</accession>
<dbReference type="PIRSF" id="PIRSF028757">
    <property type="entry name" value="LD-carboxypeptidase"/>
    <property type="match status" value="1"/>
</dbReference>
<feature type="active site" description="Charge relay system" evidence="6">
    <location>
        <position position="207"/>
    </location>
</feature>
<proteinExistence type="inferred from homology"/>
<reference evidence="9 10" key="1">
    <citation type="journal article" date="2005" name="Int. J. Syst. Evol. Microbiol.">
        <title>Halobacillus yeomjeoni sp. nov., isolated from a marine solar saltern in Korea.</title>
        <authorList>
            <person name="Yoon J.H."/>
            <person name="Kang S.J."/>
            <person name="Lee C.H."/>
            <person name="Oh H.W."/>
            <person name="Oh T.K."/>
        </authorList>
    </citation>
    <scope>NUCLEOTIDE SEQUENCE [LARGE SCALE GENOMIC DNA]</scope>
    <source>
        <strain evidence="9 10">KCTC 3957</strain>
    </source>
</reference>
<keyword evidence="4" id="KW-0378">Hydrolase</keyword>
<evidence type="ECO:0000256" key="1">
    <source>
        <dbReference type="ARBA" id="ARBA00010233"/>
    </source>
</evidence>
<dbReference type="EMBL" id="JADZSC010000001">
    <property type="protein sequence ID" value="MBH0229235.1"/>
    <property type="molecule type" value="Genomic_DNA"/>
</dbReference>
<dbReference type="SUPFAM" id="SSF52317">
    <property type="entry name" value="Class I glutamine amidotransferase-like"/>
    <property type="match status" value="1"/>
</dbReference>
<dbReference type="Pfam" id="PF17676">
    <property type="entry name" value="Peptidase_S66C"/>
    <property type="match status" value="1"/>
</dbReference>
<dbReference type="InterPro" id="IPR027461">
    <property type="entry name" value="Carboxypeptidase_A_C_sf"/>
</dbReference>
<sequence length="302" mass="33762">MIKPERLHEGDCVGIIAPAGPPDEKELFNGMDKLKQMKLTPVPARNLFQKKMYLAGKDEERLEDLHSMFLDPAIKAIICARGGYGTARLAPYLDYSIIRSNPKVFWGYSDITYLHMAIQMYSGLVTFHAPMVASDLGKNDCKIETFHTFSQLFYPHANLFNRFNSTIEVIKSGCGSGRIVGGNLTLLTDSLGTEFEISTSGRILFFEEVNEPAYRIDAMLTHMKWAGKFENVCGVVIGDIKAVKGESEKIRELLYEFFCNAPFPVVRGLEIGHCQPNYGIPLGVQAHLDTDRISLMIEPGVE</sequence>
<dbReference type="PANTHER" id="PTHR30237:SF2">
    <property type="entry name" value="MUREIN TETRAPEPTIDE CARBOXYPEPTIDASE"/>
    <property type="match status" value="1"/>
</dbReference>
<dbReference type="InterPro" id="IPR003507">
    <property type="entry name" value="S66_fam"/>
</dbReference>
<dbReference type="CDD" id="cd07025">
    <property type="entry name" value="Peptidase_S66"/>
    <property type="match status" value="1"/>
</dbReference>
<protein>
    <submittedName>
        <fullName evidence="9">LD-carboxypeptidase</fullName>
    </submittedName>
</protein>
<evidence type="ECO:0000256" key="4">
    <source>
        <dbReference type="ARBA" id="ARBA00022801"/>
    </source>
</evidence>
<evidence type="ECO:0000259" key="8">
    <source>
        <dbReference type="Pfam" id="PF17676"/>
    </source>
</evidence>
<dbReference type="Gene3D" id="3.50.30.60">
    <property type="entry name" value="LD-carboxypeptidase A C-terminal domain-like"/>
    <property type="match status" value="1"/>
</dbReference>
<keyword evidence="2" id="KW-0121">Carboxypeptidase</keyword>
<keyword evidence="10" id="KW-1185">Reference proteome</keyword>
<keyword evidence="5" id="KW-0720">Serine protease</keyword>
<dbReference type="InterPro" id="IPR027478">
    <property type="entry name" value="LdcA_N"/>
</dbReference>
<dbReference type="AlphaFoldDB" id="A0A931HT33"/>
<feature type="domain" description="LD-carboxypeptidase C-terminal" evidence="8">
    <location>
        <begin position="176"/>
        <end position="288"/>
    </location>
</feature>
<dbReference type="GO" id="GO:0004180">
    <property type="term" value="F:carboxypeptidase activity"/>
    <property type="evidence" value="ECO:0007669"/>
    <property type="project" value="UniProtKB-KW"/>
</dbReference>
<dbReference type="InterPro" id="IPR040449">
    <property type="entry name" value="Peptidase_S66_N"/>
</dbReference>
<dbReference type="PANTHER" id="PTHR30237">
    <property type="entry name" value="MURAMOYLTETRAPEPTIDE CARBOXYPEPTIDASE"/>
    <property type="match status" value="1"/>
</dbReference>
<feature type="active site" description="Nucleophile" evidence="6">
    <location>
        <position position="109"/>
    </location>
</feature>